<reference evidence="2 3" key="1">
    <citation type="journal article" date="2016" name="Nat. Commun.">
        <title>Thousands of microbial genomes shed light on interconnected biogeochemical processes in an aquifer system.</title>
        <authorList>
            <person name="Anantharaman K."/>
            <person name="Brown C.T."/>
            <person name="Hug L.A."/>
            <person name="Sharon I."/>
            <person name="Castelle C.J."/>
            <person name="Probst A.J."/>
            <person name="Thomas B.C."/>
            <person name="Singh A."/>
            <person name="Wilkins M.J."/>
            <person name="Karaoz U."/>
            <person name="Brodie E.L."/>
            <person name="Williams K.H."/>
            <person name="Hubbard S.S."/>
            <person name="Banfield J.F."/>
        </authorList>
    </citation>
    <scope>NUCLEOTIDE SEQUENCE [LARGE SCALE GENOMIC DNA]</scope>
</reference>
<dbReference type="STRING" id="1802583.A2311_05520"/>
<feature type="region of interest" description="Disordered" evidence="1">
    <location>
        <begin position="1"/>
        <end position="29"/>
    </location>
</feature>
<gene>
    <name evidence="2" type="ORF">A2311_05520</name>
</gene>
<name>A0A1F4TPN8_UNCSA</name>
<comment type="caution">
    <text evidence="2">The sequence shown here is derived from an EMBL/GenBank/DDBJ whole genome shotgun (WGS) entry which is preliminary data.</text>
</comment>
<organism evidence="2 3">
    <name type="scientific">candidate division WOR-1 bacterium RIFOXYB2_FULL_48_7</name>
    <dbReference type="NCBI Taxonomy" id="1802583"/>
    <lineage>
        <taxon>Bacteria</taxon>
        <taxon>Bacillati</taxon>
        <taxon>Saganbacteria</taxon>
    </lineage>
</organism>
<accession>A0A1F4TPN8</accession>
<dbReference type="AlphaFoldDB" id="A0A1F4TPN8"/>
<dbReference type="Proteomes" id="UP000178951">
    <property type="component" value="Unassembled WGS sequence"/>
</dbReference>
<protein>
    <submittedName>
        <fullName evidence="2">Uncharacterized protein</fullName>
    </submittedName>
</protein>
<evidence type="ECO:0000313" key="2">
    <source>
        <dbReference type="EMBL" id="OGC34675.1"/>
    </source>
</evidence>
<evidence type="ECO:0000313" key="3">
    <source>
        <dbReference type="Proteomes" id="UP000178951"/>
    </source>
</evidence>
<feature type="compositionally biased region" description="Basic and acidic residues" evidence="1">
    <location>
        <begin position="1"/>
        <end position="14"/>
    </location>
</feature>
<sequence length="68" mass="7727">MNNIKRIESNELKKIGRAPGATQAPPVGTPPVLRASWNFAWNMAKRFSQELGEDRTPEFLKNLIKKFS</sequence>
<evidence type="ECO:0000256" key="1">
    <source>
        <dbReference type="SAM" id="MobiDB-lite"/>
    </source>
</evidence>
<dbReference type="EMBL" id="MEUF01000040">
    <property type="protein sequence ID" value="OGC34675.1"/>
    <property type="molecule type" value="Genomic_DNA"/>
</dbReference>
<proteinExistence type="predicted"/>